<reference evidence="2 3" key="1">
    <citation type="submission" date="2021-05" db="EMBL/GenBank/DDBJ databases">
        <title>A Polyphasic approach of four new species of the genus Ohtaekwangia: Ohtaekwangia histidinii sp. nov., Ohtaekwangia cretensis sp. nov., Ohtaekwangia indiensis sp. nov., Ohtaekwangia reichenbachii sp. nov. from diverse environment.</title>
        <authorList>
            <person name="Octaviana S."/>
        </authorList>
    </citation>
    <scope>NUCLEOTIDE SEQUENCE [LARGE SCALE GENOMIC DNA]</scope>
    <source>
        <strain evidence="2 3">PWU37</strain>
    </source>
</reference>
<dbReference type="Pfam" id="PF14903">
    <property type="entry name" value="WG_beta_rep"/>
    <property type="match status" value="9"/>
</dbReference>
<dbReference type="AlphaFoldDB" id="A0AAP2GIG0"/>
<feature type="chain" id="PRO_5042891210" evidence="1">
    <location>
        <begin position="23"/>
        <end position="920"/>
    </location>
</feature>
<dbReference type="PROSITE" id="PS51257">
    <property type="entry name" value="PROKAR_LIPOPROTEIN"/>
    <property type="match status" value="1"/>
</dbReference>
<evidence type="ECO:0000313" key="2">
    <source>
        <dbReference type="EMBL" id="MBT1687380.1"/>
    </source>
</evidence>
<keyword evidence="3" id="KW-1185">Reference proteome</keyword>
<keyword evidence="1" id="KW-0732">Signal</keyword>
<comment type="caution">
    <text evidence="2">The sequence shown here is derived from an EMBL/GenBank/DDBJ whole genome shotgun (WGS) entry which is preliminary data.</text>
</comment>
<dbReference type="InterPro" id="IPR032774">
    <property type="entry name" value="WG_beta_rep"/>
</dbReference>
<gene>
    <name evidence="2" type="ORF">KK078_12485</name>
</gene>
<dbReference type="SUPFAM" id="SSF69360">
    <property type="entry name" value="Cell wall binding repeat"/>
    <property type="match status" value="1"/>
</dbReference>
<dbReference type="PANTHER" id="PTHR37841">
    <property type="entry name" value="GLR2918 PROTEIN"/>
    <property type="match status" value="1"/>
</dbReference>
<protein>
    <submittedName>
        <fullName evidence="2">WG repeat-containing protein</fullName>
    </submittedName>
</protein>
<evidence type="ECO:0000256" key="1">
    <source>
        <dbReference type="SAM" id="SignalP"/>
    </source>
</evidence>
<dbReference type="RefSeq" id="WP_254090611.1">
    <property type="nucleotide sequence ID" value="NZ_JAHESC010000016.1"/>
</dbReference>
<sequence>MQKNLYAFLAICCLAVVLSACNSNKSSTEAENRLFPVKENSRWGYMDASGKVVVAPAFDYAWDFAEGRGRIKDKGRYGYVNLDGEVIIKPSFAYADDFQGGYARVNVTDTTVADVTFDGYSLGRGWTFVDPAGVVFNQTFASVVAFKDGVAVVRDQPDYNSAARYATIDNGQLIVQDRVTTAVFDFNGGTFAPASDSETGKLGMIDLQEQWVVQPSFDELAPYFEGIAAARKNNQYGYINKQGDWVYSQVVPVDQNFFPDRRPFSNGLAAVAVAENSYQYIDKTGKPAFKGRFKTAGNFTAEGYAIVSTAAGTGVIDKTGNWVLKPNLDVQRVEKGVVIYQSSKGMGVRDLATQKDIVPAEYTHIDLVGSLLRLRNVGATAGYIDTRGEFVVPPQFTTTWPFAKGKAIVEVKNELIYIDKTGRKLGAVPANESPYYYGGQYTYVSTEGNKFSFINQDGAKAVPNEYDFATDFEGGIARVNQGASFREEEYIYTGGKWGLIDKKGTSLVPATYELIMPYRKGTALVNVGGTATYSLCEGECEEMVYYTCDGGKWGLVNEAGKPVIEAKYDRLIPFGDNFLAGQEGQYSLLSAAGEVVYEGPFSISLDEMEAGFIPAWYDIHFTTASQNDKVGVLSTAGKWLVNPEYDGVVYKDQAAETPFTEGLVVVQSGDKWGAVDEAGTLVVPADYEGLRNFAGGLAAVMSNGRWGFVDKTNNNVIAPAYAAVRDFQGDVAIVQREPNTPELVIDRKGATRVEADPTITYNYEGFIDGLCAITSGDAASPSTVINSSGKILFSSTLLNEVQVQKGGLFYAIQNNKWAIVNGEGMMLTGFEYSWIEPYTGQDLIRCNTGGEIYYDEMTGEPMAYGGLWGFIDKKGTVRIPLKFAGLEPFAEGLATARSSEDLDEVGYVDLTGKVVSPVKK</sequence>
<evidence type="ECO:0000313" key="3">
    <source>
        <dbReference type="Proteomes" id="UP001319180"/>
    </source>
</evidence>
<proteinExistence type="predicted"/>
<feature type="signal peptide" evidence="1">
    <location>
        <begin position="1"/>
        <end position="22"/>
    </location>
</feature>
<dbReference type="EMBL" id="JAHESC010000016">
    <property type="protein sequence ID" value="MBT1687380.1"/>
    <property type="molecule type" value="Genomic_DNA"/>
</dbReference>
<accession>A0AAP2GIG0</accession>
<dbReference type="Proteomes" id="UP001319180">
    <property type="component" value="Unassembled WGS sequence"/>
</dbReference>
<name>A0AAP2GIG0_9BACT</name>
<organism evidence="2 3">
    <name type="scientific">Dawidia soli</name>
    <dbReference type="NCBI Taxonomy" id="2782352"/>
    <lineage>
        <taxon>Bacteria</taxon>
        <taxon>Pseudomonadati</taxon>
        <taxon>Bacteroidota</taxon>
        <taxon>Cytophagia</taxon>
        <taxon>Cytophagales</taxon>
        <taxon>Chryseotaleaceae</taxon>
        <taxon>Dawidia</taxon>
    </lineage>
</organism>
<dbReference type="PANTHER" id="PTHR37841:SF1">
    <property type="entry name" value="DUF3298 DOMAIN-CONTAINING PROTEIN"/>
    <property type="match status" value="1"/>
</dbReference>